<proteinExistence type="predicted"/>
<feature type="domain" description="Response regulatory" evidence="1">
    <location>
        <begin position="7"/>
        <end position="110"/>
    </location>
</feature>
<dbReference type="Pfam" id="PF00072">
    <property type="entry name" value="Response_reg"/>
    <property type="match status" value="1"/>
</dbReference>
<dbReference type="InterPro" id="IPR001789">
    <property type="entry name" value="Sig_transdc_resp-reg_receiver"/>
</dbReference>
<reference evidence="2 3" key="1">
    <citation type="submission" date="2019-03" db="EMBL/GenBank/DDBJ databases">
        <title>Genomic Encyclopedia of Type Strains, Phase III (KMG-III): the genomes of soil and plant-associated and newly described type strains.</title>
        <authorList>
            <person name="Whitman W."/>
        </authorList>
    </citation>
    <scope>NUCLEOTIDE SEQUENCE [LARGE SCALE GENOMIC DNA]</scope>
    <source>
        <strain evidence="2 3">CECT 8446</strain>
    </source>
</reference>
<organism evidence="2 3">
    <name type="scientific">Algoriphagus boseongensis</name>
    <dbReference type="NCBI Taxonomy" id="1442587"/>
    <lineage>
        <taxon>Bacteria</taxon>
        <taxon>Pseudomonadati</taxon>
        <taxon>Bacteroidota</taxon>
        <taxon>Cytophagia</taxon>
        <taxon>Cytophagales</taxon>
        <taxon>Cyclobacteriaceae</taxon>
        <taxon>Algoriphagus</taxon>
    </lineage>
</organism>
<evidence type="ECO:0000259" key="1">
    <source>
        <dbReference type="Pfam" id="PF00072"/>
    </source>
</evidence>
<dbReference type="GO" id="GO:0000160">
    <property type="term" value="P:phosphorelay signal transduction system"/>
    <property type="evidence" value="ECO:0007669"/>
    <property type="project" value="InterPro"/>
</dbReference>
<comment type="caution">
    <text evidence="2">The sequence shown here is derived from an EMBL/GenBank/DDBJ whole genome shotgun (WGS) entry which is preliminary data.</text>
</comment>
<accession>A0A4R6TAA5</accession>
<dbReference type="Gene3D" id="3.40.50.2300">
    <property type="match status" value="1"/>
</dbReference>
<sequence length="119" mass="13652">MPTIAYLDDDRIQHILMKKLFQIHLPSFEVQTFSKPNSMEDWLGNNVVDIILSDLNLEGESAWDWIERFTKISSAPLVFLTAHATPEDLGKMADFPQVKMIFEKPLAEDDWQKIAGMVS</sequence>
<keyword evidence="3" id="KW-1185">Reference proteome</keyword>
<evidence type="ECO:0000313" key="3">
    <source>
        <dbReference type="Proteomes" id="UP000294535"/>
    </source>
</evidence>
<name>A0A4R6TAA5_9BACT</name>
<evidence type="ECO:0000313" key="2">
    <source>
        <dbReference type="EMBL" id="TDQ19706.1"/>
    </source>
</evidence>
<dbReference type="RefSeq" id="WP_133554242.1">
    <property type="nucleotide sequence ID" value="NZ_SNYF01000005.1"/>
</dbReference>
<dbReference type="CDD" id="cd00156">
    <property type="entry name" value="REC"/>
    <property type="match status" value="1"/>
</dbReference>
<dbReference type="OrthoDB" id="1524091at2"/>
<dbReference type="AlphaFoldDB" id="A0A4R6TAA5"/>
<dbReference type="SUPFAM" id="SSF52172">
    <property type="entry name" value="CheY-like"/>
    <property type="match status" value="1"/>
</dbReference>
<protein>
    <submittedName>
        <fullName evidence="2">Response regulator receiver domain-containing protein</fullName>
    </submittedName>
</protein>
<dbReference type="EMBL" id="SNYF01000005">
    <property type="protein sequence ID" value="TDQ19706.1"/>
    <property type="molecule type" value="Genomic_DNA"/>
</dbReference>
<dbReference type="InterPro" id="IPR011006">
    <property type="entry name" value="CheY-like_superfamily"/>
</dbReference>
<dbReference type="Proteomes" id="UP000294535">
    <property type="component" value="Unassembled WGS sequence"/>
</dbReference>
<gene>
    <name evidence="2" type="ORF">DFQ04_1531</name>
</gene>